<dbReference type="Pfam" id="PF00563">
    <property type="entry name" value="EAL"/>
    <property type="match status" value="1"/>
</dbReference>
<dbReference type="CDD" id="cd01948">
    <property type="entry name" value="EAL"/>
    <property type="match status" value="1"/>
</dbReference>
<keyword evidence="1" id="KW-0597">Phosphoprotein</keyword>
<dbReference type="RefSeq" id="WP_138858059.1">
    <property type="nucleotide sequence ID" value="NZ_CP040709.1"/>
</dbReference>
<dbReference type="GO" id="GO:0000160">
    <property type="term" value="P:phosphorelay signal transduction system"/>
    <property type="evidence" value="ECO:0007669"/>
    <property type="project" value="InterPro"/>
</dbReference>
<dbReference type="SUPFAM" id="SSF52172">
    <property type="entry name" value="CheY-like"/>
    <property type="match status" value="1"/>
</dbReference>
<comment type="caution">
    <text evidence="4">The sequence shown here is derived from an EMBL/GenBank/DDBJ whole genome shotgun (WGS) entry which is preliminary data.</text>
</comment>
<evidence type="ECO:0000259" key="2">
    <source>
        <dbReference type="PROSITE" id="PS50110"/>
    </source>
</evidence>
<organism evidence="4 5">
    <name type="scientific">Inhella inkyongensis</name>
    <dbReference type="NCBI Taxonomy" id="392593"/>
    <lineage>
        <taxon>Bacteria</taxon>
        <taxon>Pseudomonadati</taxon>
        <taxon>Pseudomonadota</taxon>
        <taxon>Betaproteobacteria</taxon>
        <taxon>Burkholderiales</taxon>
        <taxon>Sphaerotilaceae</taxon>
        <taxon>Inhella</taxon>
    </lineage>
</organism>
<dbReference type="Gene3D" id="3.40.50.2300">
    <property type="match status" value="1"/>
</dbReference>
<dbReference type="Gene3D" id="3.20.20.450">
    <property type="entry name" value="EAL domain"/>
    <property type="match status" value="1"/>
</dbReference>
<dbReference type="Pfam" id="PF00072">
    <property type="entry name" value="Response_reg"/>
    <property type="match status" value="1"/>
</dbReference>
<evidence type="ECO:0000259" key="3">
    <source>
        <dbReference type="PROSITE" id="PS50883"/>
    </source>
</evidence>
<dbReference type="SMART" id="SM00448">
    <property type="entry name" value="REC"/>
    <property type="match status" value="1"/>
</dbReference>
<reference evidence="4 5" key="1">
    <citation type="submission" date="2020-08" db="EMBL/GenBank/DDBJ databases">
        <title>Genomic Encyclopedia of Type Strains, Phase IV (KMG-IV): sequencing the most valuable type-strain genomes for metagenomic binning, comparative biology and taxonomic classification.</title>
        <authorList>
            <person name="Goeker M."/>
        </authorList>
    </citation>
    <scope>NUCLEOTIDE SEQUENCE [LARGE SCALE GENOMIC DNA]</scope>
    <source>
        <strain evidence="4 5">DSM 23958</strain>
    </source>
</reference>
<dbReference type="Proteomes" id="UP000554837">
    <property type="component" value="Unassembled WGS sequence"/>
</dbReference>
<keyword evidence="5" id="KW-1185">Reference proteome</keyword>
<dbReference type="InterPro" id="IPR001789">
    <property type="entry name" value="Sig_transdc_resp-reg_receiver"/>
</dbReference>
<dbReference type="OrthoDB" id="9813903at2"/>
<sequence length="523" mass="56511">MAGSDDTVLVVDDDPLFLEILGQQLESLGVRRVLKAERAEQALAWLQAGEPVRTVITDLSMPEVDGPRFLHQLADVGLRPSVVLISAARPDILHSIQALGQSLGLRMAGSLQKPVTLAALEEVLAVATPAAVPARAPAPAPVRSFEVEDLRLALQRRDIRPWYQPKVDAQQLRLVGVEALARWFRPDGRMVSPADFVPVLEEAGLSWELFLCMLEQVLADLAAWQALGWQLKAAVNLSMDCTDRLDLPEQIADRAAAAGVPLTQLTLEVTESRLMNDRVAALETLSRLSLMGATLSIDDFGTGYSSLAQLADLPFGELKVDASFVRRMGQDRKMDRILQTLMAFGRGLGISVVAEGVEHYRQLQGLRALGASIIQGYLVARPMPEAALRAWVSAWQPGLLEGSEGPRLPVLGLGVGRTDEVWEGSPWSTLVPESCPDLAAARAVSAGPDLIFVSLDAVPDEAQLWALRDRWPAACLVLLDGPDDGSAPFLALELGALALRQPLLPAHWRRIAQGLGLSVQGMS</sequence>
<feature type="modified residue" description="4-aspartylphosphate" evidence="1">
    <location>
        <position position="58"/>
    </location>
</feature>
<dbReference type="InterPro" id="IPR011006">
    <property type="entry name" value="CheY-like_superfamily"/>
</dbReference>
<dbReference type="AlphaFoldDB" id="A0A840S027"/>
<dbReference type="PANTHER" id="PTHR33121">
    <property type="entry name" value="CYCLIC DI-GMP PHOSPHODIESTERASE PDEF"/>
    <property type="match status" value="1"/>
</dbReference>
<dbReference type="PROSITE" id="PS50883">
    <property type="entry name" value="EAL"/>
    <property type="match status" value="1"/>
</dbReference>
<feature type="domain" description="Response regulatory" evidence="2">
    <location>
        <begin position="7"/>
        <end position="128"/>
    </location>
</feature>
<dbReference type="InterPro" id="IPR050706">
    <property type="entry name" value="Cyclic-di-GMP_PDE-like"/>
</dbReference>
<dbReference type="GO" id="GO:0071111">
    <property type="term" value="F:cyclic-guanylate-specific phosphodiesterase activity"/>
    <property type="evidence" value="ECO:0007669"/>
    <property type="project" value="InterPro"/>
</dbReference>
<feature type="domain" description="EAL" evidence="3">
    <location>
        <begin position="143"/>
        <end position="396"/>
    </location>
</feature>
<evidence type="ECO:0000313" key="5">
    <source>
        <dbReference type="Proteomes" id="UP000554837"/>
    </source>
</evidence>
<evidence type="ECO:0000256" key="1">
    <source>
        <dbReference type="PROSITE-ProRule" id="PRU00169"/>
    </source>
</evidence>
<dbReference type="EMBL" id="JACHHO010000001">
    <property type="protein sequence ID" value="MBB5202852.1"/>
    <property type="molecule type" value="Genomic_DNA"/>
</dbReference>
<dbReference type="InterPro" id="IPR035919">
    <property type="entry name" value="EAL_sf"/>
</dbReference>
<dbReference type="SUPFAM" id="SSF141868">
    <property type="entry name" value="EAL domain-like"/>
    <property type="match status" value="1"/>
</dbReference>
<accession>A0A840S027</accession>
<dbReference type="PANTHER" id="PTHR33121:SF79">
    <property type="entry name" value="CYCLIC DI-GMP PHOSPHODIESTERASE PDED-RELATED"/>
    <property type="match status" value="1"/>
</dbReference>
<name>A0A840S027_9BURK</name>
<gene>
    <name evidence="4" type="ORF">HNQ51_000145</name>
</gene>
<proteinExistence type="predicted"/>
<dbReference type="PROSITE" id="PS50110">
    <property type="entry name" value="RESPONSE_REGULATORY"/>
    <property type="match status" value="1"/>
</dbReference>
<dbReference type="InterPro" id="IPR001633">
    <property type="entry name" value="EAL_dom"/>
</dbReference>
<dbReference type="SMART" id="SM00052">
    <property type="entry name" value="EAL"/>
    <property type="match status" value="1"/>
</dbReference>
<evidence type="ECO:0000313" key="4">
    <source>
        <dbReference type="EMBL" id="MBB5202852.1"/>
    </source>
</evidence>
<protein>
    <submittedName>
        <fullName evidence="4">EAL domain-containing protein (Putative c-di-GMP-specific phosphodiesterase class I)</fullName>
    </submittedName>
</protein>